<keyword evidence="1" id="KW-0732">Signal</keyword>
<dbReference type="AlphaFoldDB" id="A0A077F665"/>
<evidence type="ECO:0000313" key="2">
    <source>
        <dbReference type="EMBL" id="AIL59775.1"/>
    </source>
</evidence>
<dbReference type="OrthoDB" id="9784998at2"/>
<dbReference type="RefSeq" id="WP_038606238.1">
    <property type="nucleotide sequence ID" value="NZ_CP009048.1"/>
</dbReference>
<accession>A0A077F665</accession>
<evidence type="ECO:0000313" key="3">
    <source>
        <dbReference type="Proteomes" id="UP000028931"/>
    </source>
</evidence>
<dbReference type="HOGENOM" id="CLU_099457_1_0_6"/>
<dbReference type="Pfam" id="PF11736">
    <property type="entry name" value="DUF3299"/>
    <property type="match status" value="1"/>
</dbReference>
<reference evidence="2 3" key="1">
    <citation type="submission" date="2014-07" db="EMBL/GenBank/DDBJ databases">
        <authorList>
            <person name="Lee K."/>
            <person name="Lim J.Y."/>
            <person name="Hwang I."/>
        </authorList>
    </citation>
    <scope>NUCLEOTIDE SEQUENCE [LARGE SCALE GENOMIC DNA]</scope>
    <source>
        <strain evidence="2 3">KL28</strain>
    </source>
</reference>
<dbReference type="InterPro" id="IPR021727">
    <property type="entry name" value="DUF3299"/>
</dbReference>
<protein>
    <submittedName>
        <fullName evidence="2">Lipoprotein</fullName>
    </submittedName>
</protein>
<feature type="signal peptide" evidence="1">
    <location>
        <begin position="1"/>
        <end position="18"/>
    </location>
</feature>
<dbReference type="KEGG" id="palk:PSAKL28_05390"/>
<dbReference type="Proteomes" id="UP000028931">
    <property type="component" value="Chromosome"/>
</dbReference>
<evidence type="ECO:0000256" key="1">
    <source>
        <dbReference type="SAM" id="SignalP"/>
    </source>
</evidence>
<feature type="chain" id="PRO_5001718465" evidence="1">
    <location>
        <begin position="19"/>
        <end position="171"/>
    </location>
</feature>
<dbReference type="EMBL" id="CP009048">
    <property type="protein sequence ID" value="AIL59775.1"/>
    <property type="molecule type" value="Genomic_DNA"/>
</dbReference>
<name>A0A077F665_9PSED</name>
<sequence>MPRILLSILLLVSTPLWADEPRTLEWPQLIPAGAPIVQPQLAPLHDLSQLSDALAAESAPAAHQQVPNAPVVKALDGQQVKLPGYIVPLEVSEEGRTTEFLLVPYYGACIHVPPPPSNQIVHIVSEMGVRVEDLYQPYWIEGRMQVKSTSSELADAGYQMEAEKIYAYELE</sequence>
<keyword evidence="2" id="KW-0449">Lipoprotein</keyword>
<gene>
    <name evidence="2" type="ORF">PSAKL28_05390</name>
</gene>
<dbReference type="eggNOG" id="COG3495">
    <property type="taxonomic scope" value="Bacteria"/>
</dbReference>
<organism evidence="2 3">
    <name type="scientific">Pseudomonas alkylphenolica</name>
    <dbReference type="NCBI Taxonomy" id="237609"/>
    <lineage>
        <taxon>Bacteria</taxon>
        <taxon>Pseudomonadati</taxon>
        <taxon>Pseudomonadota</taxon>
        <taxon>Gammaproteobacteria</taxon>
        <taxon>Pseudomonadales</taxon>
        <taxon>Pseudomonadaceae</taxon>
        <taxon>Pseudomonas</taxon>
    </lineage>
</organism>
<dbReference type="Gene3D" id="2.40.50.870">
    <property type="entry name" value="Protein of unknown function (DUF3299)"/>
    <property type="match status" value="1"/>
</dbReference>
<proteinExistence type="predicted"/>